<dbReference type="Pfam" id="PF12009">
    <property type="entry name" value="Telomerase_RBD"/>
    <property type="match status" value="1"/>
</dbReference>
<evidence type="ECO:0000256" key="8">
    <source>
        <dbReference type="ARBA" id="ARBA00022842"/>
    </source>
</evidence>
<proteinExistence type="inferred from homology"/>
<evidence type="ECO:0000256" key="12">
    <source>
        <dbReference type="ARBA" id="ARBA00048173"/>
    </source>
</evidence>
<dbReference type="Gene3D" id="1.10.357.90">
    <property type="match status" value="1"/>
</dbReference>
<evidence type="ECO:0000256" key="3">
    <source>
        <dbReference type="ARBA" id="ARBA00016182"/>
    </source>
</evidence>
<comment type="similarity">
    <text evidence="1 13">Belongs to the reverse transcriptase family. Telomerase subfamily.</text>
</comment>
<evidence type="ECO:0000256" key="1">
    <source>
        <dbReference type="ARBA" id="ARBA00008001"/>
    </source>
</evidence>
<keyword evidence="5 13" id="KW-0808">Transferase</keyword>
<evidence type="ECO:0000256" key="4">
    <source>
        <dbReference type="ARBA" id="ARBA00022454"/>
    </source>
</evidence>
<dbReference type="InterPro" id="IPR003545">
    <property type="entry name" value="Telomerase_RT"/>
</dbReference>
<evidence type="ECO:0000256" key="5">
    <source>
        <dbReference type="ARBA" id="ARBA00022679"/>
    </source>
</evidence>
<dbReference type="EMBL" id="VOIH02000004">
    <property type="protein sequence ID" value="KAF3447883.1"/>
    <property type="molecule type" value="Genomic_DNA"/>
</dbReference>
<sequence>MPRKGRWIPVVLWRIFGDRACTLANTIISLLPPPTSSVAECRLCDGRRCLFCSGADAMTFLLRPNDPSDYIRLLKRCFVVVSNTAPSHPRFRPDSNWSQHQIVAWTIELIMCEQTASSNVICSGYDRCNQSSQIVELLTSSAWCLLLERVGDELMIYLLKHASIFLPLPRKKHHQVTGPPINKVCFEILKHMSGTKNQQSLLVPCGSQKKRKRDDKVNAGLVRQKLSSYSNGNETLSSDTCLGCCKDRSCLKSCSRLHVEKQKQISLSEVATESNRNSIVDTESTTNEKPKQYPNLNSAKLDLTRTLANTIISFLPPTSSSVSKCRLCEGGRCLFCSGADAMLFLLRPDDPSDYFQLLKCCFIVISNTAPSHPLFRPGSHWSQHQIVARTIELIMCEQPASSNVICSGYDRCNQSSQIVELLTSSAWCLLLERVGAELMVYLLKHASIFLPLPHEKHHQVTGPPINKACFEMLKHTSGSQNQHSFLVSCGSQKKRKRDDNVNPGLVREQLSSYSTYNETLGSVTCVGCCKDRSCLKSCSRLHVEKHDKMSLSEVVTESNRNSIVGTESNANQKLQQYRNQSSAKLGKRSRPFRWQRHRKSRRLNFQDTTEQVCCIGILTIKGSFTQRSSLKANESDYHEKCSCLVMQVPIEVTKGASIDRKFLFYNLECSSTAFPRKHVLNSLKPNSTGSKFLIESIFGLSDAFVSSQSKGVSPRGSACMYQSLCKLLKILIRRAQKCQYLRLLDKHCAVPSVDQNAAKNSSCLFEGSDFVNVQKTAQDKESLQATDPQTEAIKSYCLKSQVVSFIWAVCRSIVPSDLLGTPSNWRVLRRNISKFIQLRRFEKFSLKQCMHKLKTSKFPFLSSKGSLCCLNNQVLEHTEVQSLDTNIRSSKLNDVIHIRKQKLLEGWIYWFFSYLVKPLLQSNFYITDSEHGKQDVFYYKKSVWRKVINRTVTCMKDKSYHYLDNAAARSIMSKRSFGFSKLRLFPKENGVRLLANLKAASKLPQKDSYFKDQSCGIRRKVQLSSKMFKFNYFKSVNCILRDAHAVLRGIRLEEPEKLGSSVFDYNDAYRKLCPFVLGLKNGSLSMPGVFIVVSDVSKAFDTIDQDKLLCVMKDVISKDEYILKQSYQVLHTKKSLWVRENHVLADHNRSLKFTSSVMPQSFHSIFVDQGCSKSLKKGELFLNLTEHVKRNVLQLDKKFYLQQVGIPQGSVVSSLLCSFYFGHLEKNLIFPFLAKTIGPCAQDLSGKSNQDAFVAEKSKEIVTSSFNCMLLRFIDDFLFISTSEKLAENFFSRLYRGFQAYNCYMNEDKFSMNFDIGKLPVMLSKRMYVGSDGISFLQWSGLLINCRSLEVQADYTRYLKNHLRSTLTVCWLDKPGRRLKLKLCDYLRPKCHPIFFDSNINSEGVVRLNVYQAFLVCAMKFHCYVCDLSYICKLHNESYLSIIERSLRYMYMLIRKRMRFIGVGCDFIPVLRLEDGEVEWLGLHAYIQVLKRKQSRHKELLSLLKSKLFAHKISGGVSSQLNYAIDVSHSSSIWKIKY</sequence>
<dbReference type="CDD" id="cd01648">
    <property type="entry name" value="TERT"/>
    <property type="match status" value="1"/>
</dbReference>
<dbReference type="Pfam" id="PF21399">
    <property type="entry name" value="TERT_C"/>
    <property type="match status" value="1"/>
</dbReference>
<evidence type="ECO:0000256" key="7">
    <source>
        <dbReference type="ARBA" id="ARBA00022723"/>
    </source>
</evidence>
<comment type="catalytic activity">
    <reaction evidence="12 13">
        <text>DNA(n) + a 2'-deoxyribonucleoside 5'-triphosphate = DNA(n+1) + diphosphate</text>
        <dbReference type="Rhea" id="RHEA:22508"/>
        <dbReference type="Rhea" id="RHEA-COMP:17339"/>
        <dbReference type="Rhea" id="RHEA-COMP:17340"/>
        <dbReference type="ChEBI" id="CHEBI:33019"/>
        <dbReference type="ChEBI" id="CHEBI:61560"/>
        <dbReference type="ChEBI" id="CHEBI:173112"/>
        <dbReference type="EC" id="2.7.7.49"/>
    </reaction>
</comment>
<comment type="caution">
    <text evidence="15">The sequence shown here is derived from an EMBL/GenBank/DDBJ whole genome shotgun (WGS) entry which is preliminary data.</text>
</comment>
<evidence type="ECO:0000256" key="2">
    <source>
        <dbReference type="ARBA" id="ARBA00012493"/>
    </source>
</evidence>
<dbReference type="InterPro" id="IPR021891">
    <property type="entry name" value="Telomerase_RBD"/>
</dbReference>
<keyword evidence="6 13" id="KW-0548">Nucleotidyltransferase</keyword>
<keyword evidence="16" id="KW-1185">Reference proteome</keyword>
<dbReference type="OrthoDB" id="289721at2759"/>
<keyword evidence="10 13" id="KW-0695">RNA-directed DNA polymerase</keyword>
<evidence type="ECO:0000313" key="16">
    <source>
        <dbReference type="Proteomes" id="UP000796880"/>
    </source>
</evidence>
<dbReference type="Proteomes" id="UP000796880">
    <property type="component" value="Unassembled WGS sequence"/>
</dbReference>
<evidence type="ECO:0000313" key="15">
    <source>
        <dbReference type="EMBL" id="KAF3447883.1"/>
    </source>
</evidence>
<feature type="domain" description="Reverse transcriptase" evidence="14">
    <location>
        <begin position="966"/>
        <end position="1344"/>
    </location>
</feature>
<keyword evidence="11 13" id="KW-0539">Nucleus</keyword>
<dbReference type="GO" id="GO:0070034">
    <property type="term" value="F:telomerase RNA binding"/>
    <property type="evidence" value="ECO:0007669"/>
    <property type="project" value="TreeGrafter"/>
</dbReference>
<dbReference type="PANTHER" id="PTHR12066:SF0">
    <property type="entry name" value="TELOMERASE REVERSE TRANSCRIPTASE"/>
    <property type="match status" value="1"/>
</dbReference>
<dbReference type="InterPro" id="IPR000477">
    <property type="entry name" value="RT_dom"/>
</dbReference>
<name>A0A8K0H9M5_9ROSA</name>
<dbReference type="GO" id="GO:0003720">
    <property type="term" value="F:telomerase activity"/>
    <property type="evidence" value="ECO:0007669"/>
    <property type="project" value="InterPro"/>
</dbReference>
<dbReference type="Gene3D" id="3.30.70.2630">
    <property type="match status" value="1"/>
</dbReference>
<evidence type="ECO:0000256" key="11">
    <source>
        <dbReference type="ARBA" id="ARBA00023242"/>
    </source>
</evidence>
<dbReference type="Gene3D" id="1.10.132.70">
    <property type="match status" value="1"/>
</dbReference>
<dbReference type="GO" id="GO:0000333">
    <property type="term" value="C:telomerase catalytic core complex"/>
    <property type="evidence" value="ECO:0007669"/>
    <property type="project" value="TreeGrafter"/>
</dbReference>
<keyword evidence="7 13" id="KW-0479">Metal-binding</keyword>
<keyword evidence="4 13" id="KW-0158">Chromosome</keyword>
<dbReference type="GO" id="GO:0000781">
    <property type="term" value="C:chromosome, telomeric region"/>
    <property type="evidence" value="ECO:0007669"/>
    <property type="project" value="UniProtKB-SubCell"/>
</dbReference>
<comment type="function">
    <text evidence="13">Telomerase is a ribonucleoprotein enzyme essential for the replication of chromosome termini in most eukaryotes. It elongates telomeres. It is a reverse transcriptase that adds simple sequence repeats to chromosome ends by copying a template sequence within the RNA component of the enzyme.</text>
</comment>
<evidence type="ECO:0000256" key="13">
    <source>
        <dbReference type="RuleBase" id="RU365061"/>
    </source>
</evidence>
<reference evidence="15" key="1">
    <citation type="submission" date="2020-03" db="EMBL/GenBank/DDBJ databases">
        <title>A high-quality chromosome-level genome assembly of a woody plant with both climbing and erect habits, Rhamnella rubrinervis.</title>
        <authorList>
            <person name="Lu Z."/>
            <person name="Yang Y."/>
            <person name="Zhu X."/>
            <person name="Sun Y."/>
        </authorList>
    </citation>
    <scope>NUCLEOTIDE SEQUENCE</scope>
    <source>
        <strain evidence="15">BYM</strain>
        <tissue evidence="15">Leaf</tissue>
    </source>
</reference>
<evidence type="ECO:0000256" key="9">
    <source>
        <dbReference type="ARBA" id="ARBA00022895"/>
    </source>
</evidence>
<evidence type="ECO:0000259" key="14">
    <source>
        <dbReference type="PROSITE" id="PS50878"/>
    </source>
</evidence>
<comment type="subcellular location">
    <subcellularLocation>
        <location evidence="13">Nucleus</location>
    </subcellularLocation>
    <subcellularLocation>
        <location evidence="13">Chromosome</location>
        <location evidence="13">Telomere</location>
    </subcellularLocation>
</comment>
<protein>
    <recommendedName>
        <fullName evidence="3 13">Telomerase reverse transcriptase</fullName>
        <ecNumber evidence="2 13">2.7.7.49</ecNumber>
    </recommendedName>
    <alternativeName>
        <fullName evidence="13">Telomerase catalytic subunit</fullName>
    </alternativeName>
</protein>
<dbReference type="PANTHER" id="PTHR12066">
    <property type="entry name" value="TELOMERASE REVERSE TRANSCRIPTASE"/>
    <property type="match status" value="1"/>
</dbReference>
<dbReference type="SMART" id="SM00975">
    <property type="entry name" value="Telomerase_RBD"/>
    <property type="match status" value="1"/>
</dbReference>
<keyword evidence="9 13" id="KW-0779">Telomere</keyword>
<dbReference type="EC" id="2.7.7.49" evidence="2 13"/>
<gene>
    <name evidence="15" type="ORF">FNV43_RR08589</name>
</gene>
<dbReference type="PRINTS" id="PR01365">
    <property type="entry name" value="TELOMERASERT"/>
</dbReference>
<evidence type="ECO:0000256" key="10">
    <source>
        <dbReference type="ARBA" id="ARBA00022918"/>
    </source>
</evidence>
<dbReference type="GO" id="GO:0042162">
    <property type="term" value="F:telomeric DNA binding"/>
    <property type="evidence" value="ECO:0007669"/>
    <property type="project" value="TreeGrafter"/>
</dbReference>
<dbReference type="GO" id="GO:0046872">
    <property type="term" value="F:metal ion binding"/>
    <property type="evidence" value="ECO:0007669"/>
    <property type="project" value="UniProtKB-KW"/>
</dbReference>
<dbReference type="GO" id="GO:0007004">
    <property type="term" value="P:telomere maintenance via telomerase"/>
    <property type="evidence" value="ECO:0007669"/>
    <property type="project" value="TreeGrafter"/>
</dbReference>
<evidence type="ECO:0000256" key="6">
    <source>
        <dbReference type="ARBA" id="ARBA00022695"/>
    </source>
</evidence>
<dbReference type="PROSITE" id="PS50878">
    <property type="entry name" value="RT_POL"/>
    <property type="match status" value="1"/>
</dbReference>
<accession>A0A8K0H9M5</accession>
<keyword evidence="8 13" id="KW-0460">Magnesium</keyword>
<organism evidence="15 16">
    <name type="scientific">Rhamnella rubrinervis</name>
    <dbReference type="NCBI Taxonomy" id="2594499"/>
    <lineage>
        <taxon>Eukaryota</taxon>
        <taxon>Viridiplantae</taxon>
        <taxon>Streptophyta</taxon>
        <taxon>Embryophyta</taxon>
        <taxon>Tracheophyta</taxon>
        <taxon>Spermatophyta</taxon>
        <taxon>Magnoliopsida</taxon>
        <taxon>eudicotyledons</taxon>
        <taxon>Gunneridae</taxon>
        <taxon>Pentapetalae</taxon>
        <taxon>rosids</taxon>
        <taxon>fabids</taxon>
        <taxon>Rosales</taxon>
        <taxon>Rhamnaceae</taxon>
        <taxon>rhamnoid group</taxon>
        <taxon>Rhamneae</taxon>
        <taxon>Rhamnella</taxon>
    </lineage>
</organism>
<dbReference type="InterPro" id="IPR049139">
    <property type="entry name" value="TERT_C"/>
</dbReference>